<proteinExistence type="predicted"/>
<name>R0IZ35_EXST2</name>
<dbReference type="RefSeq" id="XP_008022416.1">
    <property type="nucleotide sequence ID" value="XM_008024225.1"/>
</dbReference>
<evidence type="ECO:0000313" key="2">
    <source>
        <dbReference type="EMBL" id="EOA89811.1"/>
    </source>
</evidence>
<dbReference type="GeneID" id="19402981"/>
<keyword evidence="3" id="KW-1185">Reference proteome</keyword>
<reference evidence="2 3" key="2">
    <citation type="journal article" date="2013" name="PLoS Genet.">
        <title>Comparative genome structure, secondary metabolite, and effector coding capacity across Cochliobolus pathogens.</title>
        <authorList>
            <person name="Condon B.J."/>
            <person name="Leng Y."/>
            <person name="Wu D."/>
            <person name="Bushley K.E."/>
            <person name="Ohm R.A."/>
            <person name="Otillar R."/>
            <person name="Martin J."/>
            <person name="Schackwitz W."/>
            <person name="Grimwood J."/>
            <person name="MohdZainudin N."/>
            <person name="Xue C."/>
            <person name="Wang R."/>
            <person name="Manning V.A."/>
            <person name="Dhillon B."/>
            <person name="Tu Z.J."/>
            <person name="Steffenson B.J."/>
            <person name="Salamov A."/>
            <person name="Sun H."/>
            <person name="Lowry S."/>
            <person name="LaButti K."/>
            <person name="Han J."/>
            <person name="Copeland A."/>
            <person name="Lindquist E."/>
            <person name="Barry K."/>
            <person name="Schmutz J."/>
            <person name="Baker S.E."/>
            <person name="Ciuffetti L.M."/>
            <person name="Grigoriev I.V."/>
            <person name="Zhong S."/>
            <person name="Turgeon B.G."/>
        </authorList>
    </citation>
    <scope>NUCLEOTIDE SEQUENCE [LARGE SCALE GENOMIC DNA]</scope>
    <source>
        <strain evidence="3">28A</strain>
    </source>
</reference>
<dbReference type="PANTHER" id="PTHR28250">
    <property type="entry name" value="CYTOCHROME B PRE-MRNA-PROCESSING PROTEIN 6"/>
    <property type="match status" value="1"/>
</dbReference>
<dbReference type="OrthoDB" id="2107880at2759"/>
<feature type="compositionally biased region" description="Pro residues" evidence="1">
    <location>
        <begin position="56"/>
        <end position="68"/>
    </location>
</feature>
<dbReference type="PANTHER" id="PTHR28250:SF1">
    <property type="entry name" value="CYTOCHROME B PRE-MRNA-PROCESSING PROTEIN 6"/>
    <property type="match status" value="1"/>
</dbReference>
<dbReference type="AlphaFoldDB" id="R0IZ35"/>
<dbReference type="Proteomes" id="UP000016935">
    <property type="component" value="Unassembled WGS sequence"/>
</dbReference>
<organism evidence="2 3">
    <name type="scientific">Exserohilum turcicum (strain 28A)</name>
    <name type="common">Northern leaf blight fungus</name>
    <name type="synonym">Setosphaeria turcica</name>
    <dbReference type="NCBI Taxonomy" id="671987"/>
    <lineage>
        <taxon>Eukaryota</taxon>
        <taxon>Fungi</taxon>
        <taxon>Dikarya</taxon>
        <taxon>Ascomycota</taxon>
        <taxon>Pezizomycotina</taxon>
        <taxon>Dothideomycetes</taxon>
        <taxon>Pleosporomycetidae</taxon>
        <taxon>Pleosporales</taxon>
        <taxon>Pleosporineae</taxon>
        <taxon>Pleosporaceae</taxon>
        <taxon>Exserohilum</taxon>
    </lineage>
</organism>
<dbReference type="GO" id="GO:0034551">
    <property type="term" value="P:mitochondrial respiratory chain complex III assembly"/>
    <property type="evidence" value="ECO:0007669"/>
    <property type="project" value="TreeGrafter"/>
</dbReference>
<sequence length="139" mass="15721">MANTIVKQYTRLAALWPRDALRPNLPFTRAIDRHGQPFGLQPTTPVPEDASKKSHSPPPAATPAPSSPPDAKLEQAQVNALFSLLENRYTNKYPLSPAVLKPTSAPGHYIKLMEEIERAPQKTWWQAKVDEWKMKIRWS</sequence>
<dbReference type="eggNOG" id="ENOG502S71Q">
    <property type="taxonomic scope" value="Eukaryota"/>
</dbReference>
<evidence type="ECO:0000256" key="1">
    <source>
        <dbReference type="SAM" id="MobiDB-lite"/>
    </source>
</evidence>
<feature type="region of interest" description="Disordered" evidence="1">
    <location>
        <begin position="31"/>
        <end position="72"/>
    </location>
</feature>
<dbReference type="Pfam" id="PF20180">
    <property type="entry name" value="UQCC2_CBP6"/>
    <property type="match status" value="1"/>
</dbReference>
<evidence type="ECO:0000313" key="3">
    <source>
        <dbReference type="Proteomes" id="UP000016935"/>
    </source>
</evidence>
<protein>
    <submittedName>
        <fullName evidence="2">Uncharacterized protein</fullName>
    </submittedName>
</protein>
<gene>
    <name evidence="2" type="ORF">SETTUDRAFT_26137</name>
</gene>
<reference evidence="2 3" key="1">
    <citation type="journal article" date="2012" name="PLoS Pathog.">
        <title>Diverse lifestyles and strategies of plant pathogenesis encoded in the genomes of eighteen Dothideomycetes fungi.</title>
        <authorList>
            <person name="Ohm R.A."/>
            <person name="Feau N."/>
            <person name="Henrissat B."/>
            <person name="Schoch C.L."/>
            <person name="Horwitz B.A."/>
            <person name="Barry K.W."/>
            <person name="Condon B.J."/>
            <person name="Copeland A.C."/>
            <person name="Dhillon B."/>
            <person name="Glaser F."/>
            <person name="Hesse C.N."/>
            <person name="Kosti I."/>
            <person name="LaButti K."/>
            <person name="Lindquist E.A."/>
            <person name="Lucas S."/>
            <person name="Salamov A.A."/>
            <person name="Bradshaw R.E."/>
            <person name="Ciuffetti L."/>
            <person name="Hamelin R.C."/>
            <person name="Kema G.H.J."/>
            <person name="Lawrence C."/>
            <person name="Scott J.A."/>
            <person name="Spatafora J.W."/>
            <person name="Turgeon B.G."/>
            <person name="de Wit P.J.G.M."/>
            <person name="Zhong S."/>
            <person name="Goodwin S.B."/>
            <person name="Grigoriev I.V."/>
        </authorList>
    </citation>
    <scope>NUCLEOTIDE SEQUENCE [LARGE SCALE GENOMIC DNA]</scope>
    <source>
        <strain evidence="3">28A</strain>
    </source>
</reference>
<dbReference type="GO" id="GO:0061671">
    <property type="term" value="C:Cbp3p-Cbp6 complex"/>
    <property type="evidence" value="ECO:0007669"/>
    <property type="project" value="InterPro"/>
</dbReference>
<dbReference type="GO" id="GO:0043022">
    <property type="term" value="F:ribosome binding"/>
    <property type="evidence" value="ECO:0007669"/>
    <property type="project" value="InterPro"/>
</dbReference>
<dbReference type="EMBL" id="KB908504">
    <property type="protein sequence ID" value="EOA89811.1"/>
    <property type="molecule type" value="Genomic_DNA"/>
</dbReference>
<dbReference type="HOGENOM" id="CLU_138679_1_0_1"/>
<dbReference type="InterPro" id="IPR037653">
    <property type="entry name" value="Cbp6"/>
</dbReference>
<accession>R0IZ35</accession>